<keyword evidence="4" id="KW-1185">Reference proteome</keyword>
<name>A0A8J7SGF4_9RHOB</name>
<dbReference type="RefSeq" id="WP_200610593.1">
    <property type="nucleotide sequence ID" value="NZ_JAEHHL010000007.1"/>
</dbReference>
<dbReference type="EMBL" id="JAEHHL010000007">
    <property type="protein sequence ID" value="MBK0400137.1"/>
    <property type="molecule type" value="Genomic_DNA"/>
</dbReference>
<accession>A0A8J7SGF4</accession>
<feature type="chain" id="PRO_5035258892" evidence="2">
    <location>
        <begin position="31"/>
        <end position="67"/>
    </location>
</feature>
<gene>
    <name evidence="3" type="ORF">H0I76_13140</name>
</gene>
<dbReference type="Proteomes" id="UP000655420">
    <property type="component" value="Unassembled WGS sequence"/>
</dbReference>
<evidence type="ECO:0000313" key="3">
    <source>
        <dbReference type="EMBL" id="MBK0400137.1"/>
    </source>
</evidence>
<evidence type="ECO:0000313" key="4">
    <source>
        <dbReference type="Proteomes" id="UP000655420"/>
    </source>
</evidence>
<reference evidence="3" key="1">
    <citation type="submission" date="2020-12" db="EMBL/GenBank/DDBJ databases">
        <title>Bacterial taxonomy.</title>
        <authorList>
            <person name="Pan X."/>
        </authorList>
    </citation>
    <scope>NUCLEOTIDE SEQUENCE</scope>
    <source>
        <strain evidence="3">M0105</strain>
    </source>
</reference>
<proteinExistence type="predicted"/>
<dbReference type="AlphaFoldDB" id="A0A8J7SGF4"/>
<feature type="region of interest" description="Disordered" evidence="1">
    <location>
        <begin position="41"/>
        <end position="67"/>
    </location>
</feature>
<keyword evidence="2" id="KW-0732">Signal</keyword>
<feature type="signal peptide" evidence="2">
    <location>
        <begin position="1"/>
        <end position="30"/>
    </location>
</feature>
<evidence type="ECO:0000256" key="1">
    <source>
        <dbReference type="SAM" id="MobiDB-lite"/>
    </source>
</evidence>
<protein>
    <submittedName>
        <fullName evidence="3">Uncharacterized protein</fullName>
    </submittedName>
</protein>
<dbReference type="PROSITE" id="PS51257">
    <property type="entry name" value="PROKAR_LIPOPROTEIN"/>
    <property type="match status" value="1"/>
</dbReference>
<feature type="compositionally biased region" description="Acidic residues" evidence="1">
    <location>
        <begin position="42"/>
        <end position="67"/>
    </location>
</feature>
<evidence type="ECO:0000256" key="2">
    <source>
        <dbReference type="SAM" id="SignalP"/>
    </source>
</evidence>
<sequence length="67" mass="6922">MFERLEILRLSPFAALIAAGLALSGCATVAAGTAGGLIVDEGLNEDDGEFDPLENTEAAQEIEDAVE</sequence>
<organism evidence="3 4">
    <name type="scientific">Thermohalobaculum xanthum</name>
    <dbReference type="NCBI Taxonomy" id="2753746"/>
    <lineage>
        <taxon>Bacteria</taxon>
        <taxon>Pseudomonadati</taxon>
        <taxon>Pseudomonadota</taxon>
        <taxon>Alphaproteobacteria</taxon>
        <taxon>Rhodobacterales</taxon>
        <taxon>Paracoccaceae</taxon>
        <taxon>Thermohalobaculum</taxon>
    </lineage>
</organism>
<comment type="caution">
    <text evidence="3">The sequence shown here is derived from an EMBL/GenBank/DDBJ whole genome shotgun (WGS) entry which is preliminary data.</text>
</comment>